<comment type="caution">
    <text evidence="1">The sequence shown here is derived from an EMBL/GenBank/DDBJ whole genome shotgun (WGS) entry which is preliminary data.</text>
</comment>
<name>A0A9D5D0H8_9LILI</name>
<dbReference type="PANTHER" id="PTHR35131">
    <property type="entry name" value="EXPRESSED PROTEIN"/>
    <property type="match status" value="1"/>
</dbReference>
<dbReference type="OrthoDB" id="783264at2759"/>
<sequence>MAASPSPVEIGTRGTVASLVSKEIEYFLRLNVIHQERSQKPKTVIRDMVSTNGAVTRNREKKVASSGGFLPSFCSVVKISNGAIRADRVAGNSYKNLRTEGKRMTHS</sequence>
<accession>A0A9D5D0H8</accession>
<dbReference type="AlphaFoldDB" id="A0A9D5D0H8"/>
<gene>
    <name evidence="1" type="ORF">J5N97_011376</name>
</gene>
<dbReference type="PANTHER" id="PTHR35131:SF1">
    <property type="entry name" value="EXPRESSED PROTEIN"/>
    <property type="match status" value="1"/>
</dbReference>
<evidence type="ECO:0000313" key="1">
    <source>
        <dbReference type="EMBL" id="KAJ0983121.1"/>
    </source>
</evidence>
<proteinExistence type="predicted"/>
<organism evidence="1 2">
    <name type="scientific">Dioscorea zingiberensis</name>
    <dbReference type="NCBI Taxonomy" id="325984"/>
    <lineage>
        <taxon>Eukaryota</taxon>
        <taxon>Viridiplantae</taxon>
        <taxon>Streptophyta</taxon>
        <taxon>Embryophyta</taxon>
        <taxon>Tracheophyta</taxon>
        <taxon>Spermatophyta</taxon>
        <taxon>Magnoliopsida</taxon>
        <taxon>Liliopsida</taxon>
        <taxon>Dioscoreales</taxon>
        <taxon>Dioscoreaceae</taxon>
        <taxon>Dioscorea</taxon>
    </lineage>
</organism>
<keyword evidence="2" id="KW-1185">Reference proteome</keyword>
<evidence type="ECO:0000313" key="2">
    <source>
        <dbReference type="Proteomes" id="UP001085076"/>
    </source>
</evidence>
<dbReference type="Proteomes" id="UP001085076">
    <property type="component" value="Miscellaneous, Linkage group lg02"/>
</dbReference>
<reference evidence="1" key="1">
    <citation type="submission" date="2021-03" db="EMBL/GenBank/DDBJ databases">
        <authorList>
            <person name="Li Z."/>
            <person name="Yang C."/>
        </authorList>
    </citation>
    <scope>NUCLEOTIDE SEQUENCE</scope>
    <source>
        <strain evidence="1">Dzin_1.0</strain>
        <tissue evidence="1">Leaf</tissue>
    </source>
</reference>
<protein>
    <submittedName>
        <fullName evidence="1">Uncharacterized protein</fullName>
    </submittedName>
</protein>
<dbReference type="EMBL" id="JAGGNH010000002">
    <property type="protein sequence ID" value="KAJ0983121.1"/>
    <property type="molecule type" value="Genomic_DNA"/>
</dbReference>
<reference evidence="1" key="2">
    <citation type="journal article" date="2022" name="Hortic Res">
        <title>The genome of Dioscorea zingiberensis sheds light on the biosynthesis, origin and evolution of the medicinally important diosgenin saponins.</title>
        <authorList>
            <person name="Li Y."/>
            <person name="Tan C."/>
            <person name="Li Z."/>
            <person name="Guo J."/>
            <person name="Li S."/>
            <person name="Chen X."/>
            <person name="Wang C."/>
            <person name="Dai X."/>
            <person name="Yang H."/>
            <person name="Song W."/>
            <person name="Hou L."/>
            <person name="Xu J."/>
            <person name="Tong Z."/>
            <person name="Xu A."/>
            <person name="Yuan X."/>
            <person name="Wang W."/>
            <person name="Yang Q."/>
            <person name="Chen L."/>
            <person name="Sun Z."/>
            <person name="Wang K."/>
            <person name="Pan B."/>
            <person name="Chen J."/>
            <person name="Bao Y."/>
            <person name="Liu F."/>
            <person name="Qi X."/>
            <person name="Gang D.R."/>
            <person name="Wen J."/>
            <person name="Li J."/>
        </authorList>
    </citation>
    <scope>NUCLEOTIDE SEQUENCE</scope>
    <source>
        <strain evidence="1">Dzin_1.0</strain>
    </source>
</reference>